<dbReference type="InterPro" id="IPR050773">
    <property type="entry name" value="CbxX/CfxQ_RuBisCO_ESX"/>
</dbReference>
<gene>
    <name evidence="5" type="ORF">AMON00008_LOCUS49945</name>
</gene>
<evidence type="ECO:0000256" key="1">
    <source>
        <dbReference type="ARBA" id="ARBA00010378"/>
    </source>
</evidence>
<accession>A0A7S4SGL1</accession>
<name>A0A7S4SGL1_9DINO</name>
<dbReference type="SMART" id="SM00382">
    <property type="entry name" value="AAA"/>
    <property type="match status" value="1"/>
</dbReference>
<dbReference type="AlphaFoldDB" id="A0A7S4SGL1"/>
<proteinExistence type="inferred from homology"/>
<dbReference type="InterPro" id="IPR003593">
    <property type="entry name" value="AAA+_ATPase"/>
</dbReference>
<evidence type="ECO:0000256" key="3">
    <source>
        <dbReference type="ARBA" id="ARBA00022840"/>
    </source>
</evidence>
<keyword evidence="2" id="KW-0547">Nucleotide-binding</keyword>
<dbReference type="SUPFAM" id="SSF52540">
    <property type="entry name" value="P-loop containing nucleoside triphosphate hydrolases"/>
    <property type="match status" value="1"/>
</dbReference>
<feature type="domain" description="AAA+ ATPase" evidence="4">
    <location>
        <begin position="243"/>
        <end position="378"/>
    </location>
</feature>
<dbReference type="GO" id="GO:0005524">
    <property type="term" value="F:ATP binding"/>
    <property type="evidence" value="ECO:0007669"/>
    <property type="project" value="UniProtKB-KW"/>
</dbReference>
<dbReference type="InterPro" id="IPR003959">
    <property type="entry name" value="ATPase_AAA_core"/>
</dbReference>
<dbReference type="PANTHER" id="PTHR43392">
    <property type="entry name" value="AAA-TYPE ATPASE FAMILY PROTEIN / ANKYRIN REPEAT FAMILY PROTEIN"/>
    <property type="match status" value="1"/>
</dbReference>
<dbReference type="CDD" id="cd00009">
    <property type="entry name" value="AAA"/>
    <property type="match status" value="1"/>
</dbReference>
<dbReference type="InterPro" id="IPR027417">
    <property type="entry name" value="P-loop_NTPase"/>
</dbReference>
<reference evidence="5" key="1">
    <citation type="submission" date="2021-01" db="EMBL/GenBank/DDBJ databases">
        <authorList>
            <person name="Corre E."/>
            <person name="Pelletier E."/>
            <person name="Niang G."/>
            <person name="Scheremetjew M."/>
            <person name="Finn R."/>
            <person name="Kale V."/>
            <person name="Holt S."/>
            <person name="Cochrane G."/>
            <person name="Meng A."/>
            <person name="Brown T."/>
            <person name="Cohen L."/>
        </authorList>
    </citation>
    <scope>NUCLEOTIDE SEQUENCE</scope>
    <source>
        <strain evidence="5">CCMP3105</strain>
    </source>
</reference>
<evidence type="ECO:0000259" key="4">
    <source>
        <dbReference type="SMART" id="SM00382"/>
    </source>
</evidence>
<dbReference type="PRINTS" id="PR00819">
    <property type="entry name" value="CBXCFQXSUPER"/>
</dbReference>
<dbReference type="Gene3D" id="3.40.50.300">
    <property type="entry name" value="P-loop containing nucleotide triphosphate hydrolases"/>
    <property type="match status" value="1"/>
</dbReference>
<organism evidence="5">
    <name type="scientific">Alexandrium monilatum</name>
    <dbReference type="NCBI Taxonomy" id="311494"/>
    <lineage>
        <taxon>Eukaryota</taxon>
        <taxon>Sar</taxon>
        <taxon>Alveolata</taxon>
        <taxon>Dinophyceae</taxon>
        <taxon>Gonyaulacales</taxon>
        <taxon>Pyrocystaceae</taxon>
        <taxon>Alexandrium</taxon>
    </lineage>
</organism>
<dbReference type="EMBL" id="HBNR01070517">
    <property type="protein sequence ID" value="CAE4645077.1"/>
    <property type="molecule type" value="Transcribed_RNA"/>
</dbReference>
<sequence>MILCLHFQEPPPQQPPPPLQDPPLALHGELFAISGPDGDTIFPTRAAFEGQMRLHVEMGGWDQLKFIFPPEFEDYVLRIIQRPNVEVLRTPGAIELRKCWHEQAACVGGGAAGFGWLWWRKEALAAAGRAAGNHGARVPFLLQAQFLAEGVAVGMGTTLAWRYTLPRLLMQTYTIIMSKSPGTDRVEVIRVTDGEAARGLLLGREVEELLEELVGQEELREEIRSFARLQYAARKGAPGAVCWHNPVVLRGGRGTGKTTVARILGKVLQRVGIAKSEVVLEVQRADLVGEDAVLTALKTRARIREARGGVLFVDEAHGLLGFALDFRRVALRLIVQSMKERGDPVVVFAGRPTDMDALLRVDELRSTVPRTFELQNYGPAALAGIFLLKVRGAGLQLEGNVTGERVAGLLWGMDPGWLLRHNGHAAVRLLATSQDEQGRRLSAQEQQVPEGSAARRTLVWGDLERGAEAILRTAAEAV</sequence>
<dbReference type="PANTHER" id="PTHR43392:SF2">
    <property type="entry name" value="AAA-TYPE ATPASE FAMILY PROTEIN _ ANKYRIN REPEAT FAMILY PROTEIN"/>
    <property type="match status" value="1"/>
</dbReference>
<dbReference type="InterPro" id="IPR000641">
    <property type="entry name" value="CbxX/CfxQ"/>
</dbReference>
<keyword evidence="3" id="KW-0067">ATP-binding</keyword>
<dbReference type="Pfam" id="PF00004">
    <property type="entry name" value="AAA"/>
    <property type="match status" value="1"/>
</dbReference>
<protein>
    <recommendedName>
        <fullName evidence="4">AAA+ ATPase domain-containing protein</fullName>
    </recommendedName>
</protein>
<dbReference type="GO" id="GO:0016887">
    <property type="term" value="F:ATP hydrolysis activity"/>
    <property type="evidence" value="ECO:0007669"/>
    <property type="project" value="InterPro"/>
</dbReference>
<evidence type="ECO:0000313" key="5">
    <source>
        <dbReference type="EMBL" id="CAE4645077.1"/>
    </source>
</evidence>
<comment type="similarity">
    <text evidence="1">Belongs to the CbxX/CfxQ family.</text>
</comment>
<evidence type="ECO:0000256" key="2">
    <source>
        <dbReference type="ARBA" id="ARBA00022741"/>
    </source>
</evidence>